<dbReference type="Gene3D" id="1.25.40.20">
    <property type="entry name" value="Ankyrin repeat-containing domain"/>
    <property type="match status" value="1"/>
</dbReference>
<evidence type="ECO:0000313" key="4">
    <source>
        <dbReference type="EMBL" id="KAL2831690.1"/>
    </source>
</evidence>
<sequence length="381" mass="40782">MPTPPLPTELLHEIGRSLTSLRTLAALASANRRLNAIFTPIFYKLDAQSTSSAAVTWAAEHGSSRLLQQALAHGATVPTDWSIADYHAGKRRVLYGLPTRYYFDTESPPHPLCVAVTRGHGEVVEILLDRGCCVRMWDHEGFSLLCLAVIHGHGGLVRTLLDRGALEDESAGGERPSARIGHRNSAIQIAAWQGRRDLVATLLQFGSEATGPSVEQMQHAGRALPAGVLASALGSGRADANYLTGGEIDEAPLYRAVLKRDEAMVRILAGPSSRVHRTRALERSVDADYPDGRIAQILLENGALPDFERAAGATEPAPSSPLIRAICAGQLHLVRLLVEYGANVNILYSSAEIRGISGWFVGGPLQLAREFGASGDCGILA</sequence>
<accession>A0ABR4IVA9</accession>
<dbReference type="InterPro" id="IPR036770">
    <property type="entry name" value="Ankyrin_rpt-contain_sf"/>
</dbReference>
<dbReference type="SUPFAM" id="SSF48403">
    <property type="entry name" value="Ankyrin repeat"/>
    <property type="match status" value="1"/>
</dbReference>
<comment type="caution">
    <text evidence="4">The sequence shown here is derived from an EMBL/GenBank/DDBJ whole genome shotgun (WGS) entry which is preliminary data.</text>
</comment>
<keyword evidence="1" id="KW-0677">Repeat</keyword>
<organism evidence="4 5">
    <name type="scientific">Aspergillus cavernicola</name>
    <dbReference type="NCBI Taxonomy" id="176166"/>
    <lineage>
        <taxon>Eukaryota</taxon>
        <taxon>Fungi</taxon>
        <taxon>Dikarya</taxon>
        <taxon>Ascomycota</taxon>
        <taxon>Pezizomycotina</taxon>
        <taxon>Eurotiomycetes</taxon>
        <taxon>Eurotiomycetidae</taxon>
        <taxon>Eurotiales</taxon>
        <taxon>Aspergillaceae</taxon>
        <taxon>Aspergillus</taxon>
        <taxon>Aspergillus subgen. Nidulantes</taxon>
    </lineage>
</organism>
<gene>
    <name evidence="4" type="ORF">BDW59DRAFT_157656</name>
</gene>
<keyword evidence="2 3" id="KW-0040">ANK repeat</keyword>
<proteinExistence type="predicted"/>
<keyword evidence="5" id="KW-1185">Reference proteome</keyword>
<dbReference type="Pfam" id="PF00023">
    <property type="entry name" value="Ank"/>
    <property type="match status" value="1"/>
</dbReference>
<dbReference type="InterPro" id="IPR002110">
    <property type="entry name" value="Ankyrin_rpt"/>
</dbReference>
<dbReference type="SMART" id="SM00248">
    <property type="entry name" value="ANK"/>
    <property type="match status" value="6"/>
</dbReference>
<evidence type="ECO:0000256" key="2">
    <source>
        <dbReference type="ARBA" id="ARBA00023043"/>
    </source>
</evidence>
<evidence type="ECO:0000313" key="5">
    <source>
        <dbReference type="Proteomes" id="UP001610335"/>
    </source>
</evidence>
<dbReference type="PROSITE" id="PS50297">
    <property type="entry name" value="ANK_REP_REGION"/>
    <property type="match status" value="1"/>
</dbReference>
<dbReference type="Pfam" id="PF12796">
    <property type="entry name" value="Ank_2"/>
    <property type="match status" value="1"/>
</dbReference>
<dbReference type="PROSITE" id="PS50088">
    <property type="entry name" value="ANK_REPEAT"/>
    <property type="match status" value="1"/>
</dbReference>
<protein>
    <submittedName>
        <fullName evidence="4">Ankyrin repeat-containing domain protein</fullName>
    </submittedName>
</protein>
<dbReference type="EMBL" id="JBFXLS010000008">
    <property type="protein sequence ID" value="KAL2831690.1"/>
    <property type="molecule type" value="Genomic_DNA"/>
</dbReference>
<dbReference type="Proteomes" id="UP001610335">
    <property type="component" value="Unassembled WGS sequence"/>
</dbReference>
<evidence type="ECO:0000256" key="1">
    <source>
        <dbReference type="ARBA" id="ARBA00022737"/>
    </source>
</evidence>
<dbReference type="PANTHER" id="PTHR24198:SF165">
    <property type="entry name" value="ANKYRIN REPEAT-CONTAINING PROTEIN-RELATED"/>
    <property type="match status" value="1"/>
</dbReference>
<reference evidence="4 5" key="1">
    <citation type="submission" date="2024-07" db="EMBL/GenBank/DDBJ databases">
        <title>Section-level genome sequencing and comparative genomics of Aspergillus sections Usti and Cavernicolus.</title>
        <authorList>
            <consortium name="Lawrence Berkeley National Laboratory"/>
            <person name="Nybo J.L."/>
            <person name="Vesth T.C."/>
            <person name="Theobald S."/>
            <person name="Frisvad J.C."/>
            <person name="Larsen T.O."/>
            <person name="Kjaerboelling I."/>
            <person name="Rothschild-Mancinelli K."/>
            <person name="Lyhne E.K."/>
            <person name="Kogle M.E."/>
            <person name="Barry K."/>
            <person name="Clum A."/>
            <person name="Na H."/>
            <person name="Ledsgaard L."/>
            <person name="Lin J."/>
            <person name="Lipzen A."/>
            <person name="Kuo A."/>
            <person name="Riley R."/>
            <person name="Mondo S."/>
            <person name="LaButti K."/>
            <person name="Haridas S."/>
            <person name="Pangalinan J."/>
            <person name="Salamov A.A."/>
            <person name="Simmons B.A."/>
            <person name="Magnuson J.K."/>
            <person name="Chen J."/>
            <person name="Drula E."/>
            <person name="Henrissat B."/>
            <person name="Wiebenga A."/>
            <person name="Lubbers R.J."/>
            <person name="Gomes A.C."/>
            <person name="Makela M.R."/>
            <person name="Stajich J."/>
            <person name="Grigoriev I.V."/>
            <person name="Mortensen U.H."/>
            <person name="De vries R.P."/>
            <person name="Baker S.E."/>
            <person name="Andersen M.R."/>
        </authorList>
    </citation>
    <scope>NUCLEOTIDE SEQUENCE [LARGE SCALE GENOMIC DNA]</scope>
    <source>
        <strain evidence="4 5">CBS 600.67</strain>
    </source>
</reference>
<feature type="repeat" description="ANK" evidence="3">
    <location>
        <begin position="317"/>
        <end position="349"/>
    </location>
</feature>
<dbReference type="PANTHER" id="PTHR24198">
    <property type="entry name" value="ANKYRIN REPEAT AND PROTEIN KINASE DOMAIN-CONTAINING PROTEIN"/>
    <property type="match status" value="1"/>
</dbReference>
<evidence type="ECO:0000256" key="3">
    <source>
        <dbReference type="PROSITE-ProRule" id="PRU00023"/>
    </source>
</evidence>
<name>A0ABR4IVA9_9EURO</name>